<organism evidence="2 3">
    <name type="scientific">Candidatus Desulfosporosinus infrequens</name>
    <dbReference type="NCBI Taxonomy" id="2043169"/>
    <lineage>
        <taxon>Bacteria</taxon>
        <taxon>Bacillati</taxon>
        <taxon>Bacillota</taxon>
        <taxon>Clostridia</taxon>
        <taxon>Eubacteriales</taxon>
        <taxon>Desulfitobacteriaceae</taxon>
        <taxon>Desulfosporosinus</taxon>
    </lineage>
</organism>
<sequence>MKWKTTLQVAATYVGAVMGAGFASGQEIQQFFARFGRWGLAGIVVSAVLFSLLGWGMLDLQRRWQISSYPDFFNHLLGARWGRWADGLVSILLFLGILAMISGCGALFYEYFGFSRWLGIFLTGSVIAIALWFRGEGVLWINSVLIPLKFIFCLGIATAAVFFATSGDGEGIVILTNPIVKNWALSAILYVSFNLTLAMVVFASLGRDVQRPGARLGAVLGGVALGIFAFVIGAALLRFPDILGLEIPMVAVAGKLGDWPAFFYVVVLWLTMITAAIGNGFSLVSRVVDTGKLSYGKATFLLLLLLLPIAGVKFSHIVQFVYPLFGYLGLVFLPTILYFWHRG</sequence>
<dbReference type="AlphaFoldDB" id="A0A2U3JYJ0"/>
<dbReference type="PANTHER" id="PTHR37814">
    <property type="entry name" value="CONSERVED MEMBRANE PROTEIN"/>
    <property type="match status" value="1"/>
</dbReference>
<dbReference type="Proteomes" id="UP000238916">
    <property type="component" value="Unassembled WGS sequence"/>
</dbReference>
<feature type="transmembrane region" description="Helical" evidence="1">
    <location>
        <begin position="259"/>
        <end position="283"/>
    </location>
</feature>
<keyword evidence="1" id="KW-1133">Transmembrane helix</keyword>
<gene>
    <name evidence="2" type="ORF">SBF1_1110006</name>
</gene>
<feature type="transmembrane region" description="Helical" evidence="1">
    <location>
        <begin position="88"/>
        <end position="108"/>
    </location>
</feature>
<dbReference type="InterPro" id="IPR038728">
    <property type="entry name" value="YkvI-like"/>
</dbReference>
<keyword evidence="1" id="KW-0812">Transmembrane</keyword>
<feature type="transmembrane region" description="Helical" evidence="1">
    <location>
        <begin position="140"/>
        <end position="163"/>
    </location>
</feature>
<reference evidence="3" key="1">
    <citation type="submission" date="2018-02" db="EMBL/GenBank/DDBJ databases">
        <authorList>
            <person name="Hausmann B."/>
        </authorList>
    </citation>
    <scope>NUCLEOTIDE SEQUENCE [LARGE SCALE GENOMIC DNA]</scope>
    <source>
        <strain evidence="3">Peat soil MAG SbF1</strain>
    </source>
</reference>
<dbReference type="OrthoDB" id="4424890at2"/>
<feature type="transmembrane region" description="Helical" evidence="1">
    <location>
        <begin position="183"/>
        <end position="205"/>
    </location>
</feature>
<proteinExistence type="predicted"/>
<feature type="transmembrane region" description="Helical" evidence="1">
    <location>
        <begin position="35"/>
        <end position="58"/>
    </location>
</feature>
<feature type="transmembrane region" description="Helical" evidence="1">
    <location>
        <begin position="217"/>
        <end position="239"/>
    </location>
</feature>
<keyword evidence="1" id="KW-0472">Membrane</keyword>
<feature type="transmembrane region" description="Helical" evidence="1">
    <location>
        <begin position="295"/>
        <end position="314"/>
    </location>
</feature>
<dbReference type="PANTHER" id="PTHR37814:SF1">
    <property type="entry name" value="MEMBRANE PROTEIN"/>
    <property type="match status" value="1"/>
</dbReference>
<feature type="transmembrane region" description="Helical" evidence="1">
    <location>
        <begin position="320"/>
        <end position="340"/>
    </location>
</feature>
<evidence type="ECO:0000313" key="3">
    <source>
        <dbReference type="Proteomes" id="UP000238916"/>
    </source>
</evidence>
<name>A0A2U3JYJ0_9FIRM</name>
<evidence type="ECO:0000256" key="1">
    <source>
        <dbReference type="SAM" id="Phobius"/>
    </source>
</evidence>
<dbReference type="EMBL" id="OMOF01000015">
    <property type="protein sequence ID" value="SPF32441.1"/>
    <property type="molecule type" value="Genomic_DNA"/>
</dbReference>
<feature type="transmembrane region" description="Helical" evidence="1">
    <location>
        <begin position="114"/>
        <end position="133"/>
    </location>
</feature>
<accession>A0A2U3JYJ0</accession>
<protein>
    <submittedName>
        <fullName evidence="2">Putative membrane protein</fullName>
    </submittedName>
</protein>
<evidence type="ECO:0000313" key="2">
    <source>
        <dbReference type="EMBL" id="SPF32441.1"/>
    </source>
</evidence>